<keyword evidence="7" id="KW-0325">Glycoprotein</keyword>
<keyword evidence="8" id="KW-0732">Signal</keyword>
<name>A0A167LL35_CALVF</name>
<gene>
    <name evidence="9" type="ORF">CALVIDRAFT_549910</name>
</gene>
<dbReference type="PANTHER" id="PTHR33146:SF26">
    <property type="entry name" value="ENDONUCLEASE 4"/>
    <property type="match status" value="1"/>
</dbReference>
<dbReference type="GO" id="GO:0004519">
    <property type="term" value="F:endonuclease activity"/>
    <property type="evidence" value="ECO:0007669"/>
    <property type="project" value="UniProtKB-KW"/>
</dbReference>
<keyword evidence="5" id="KW-0378">Hydrolase</keyword>
<evidence type="ECO:0000256" key="8">
    <source>
        <dbReference type="SAM" id="SignalP"/>
    </source>
</evidence>
<dbReference type="CDD" id="cd11010">
    <property type="entry name" value="S1-P1_nuclease"/>
    <property type="match status" value="1"/>
</dbReference>
<evidence type="ECO:0000256" key="2">
    <source>
        <dbReference type="ARBA" id="ARBA00022722"/>
    </source>
</evidence>
<evidence type="ECO:0000256" key="6">
    <source>
        <dbReference type="ARBA" id="ARBA00023157"/>
    </source>
</evidence>
<evidence type="ECO:0000256" key="4">
    <source>
        <dbReference type="ARBA" id="ARBA00022759"/>
    </source>
</evidence>
<dbReference type="STRING" id="1330018.A0A167LL35"/>
<accession>A0A167LL35</accession>
<dbReference type="GO" id="GO:0016788">
    <property type="term" value="F:hydrolase activity, acting on ester bonds"/>
    <property type="evidence" value="ECO:0007669"/>
    <property type="project" value="InterPro"/>
</dbReference>
<sequence>MCLTISLLASILSSMTLRFEALAWGDDGHEVVGYIAQAFLTSGAASFVSEYLDSSYDGQLGPAATWADSVKYEKAYEWSQPYHFVDAMDSPLSGSCSVEETRDCDSEGCILTAIANYTTRVTDTSLSKTQRDEALKFLTHFLGDVTQPLHCENYEVGGNDISVTFNGASDNLHSVWDTGMIELNLKANYDDSVADYADALVQRIQSGDLQSQASGWIACVNPTEKLDSRATISPLECPIEWARDANAYDCSYVFQYTKGSDLATTSYYTGAIPIIDVQLAKGGYRLAAWLNTLFDGSSGLPSK</sequence>
<keyword evidence="4" id="KW-0255">Endonuclease</keyword>
<dbReference type="Proteomes" id="UP000076738">
    <property type="component" value="Unassembled WGS sequence"/>
</dbReference>
<proteinExistence type="inferred from homology"/>
<evidence type="ECO:0000256" key="3">
    <source>
        <dbReference type="ARBA" id="ARBA00022723"/>
    </source>
</evidence>
<evidence type="ECO:0000256" key="1">
    <source>
        <dbReference type="ARBA" id="ARBA00009547"/>
    </source>
</evidence>
<dbReference type="EMBL" id="KV417287">
    <property type="protein sequence ID" value="KZO95800.1"/>
    <property type="molecule type" value="Genomic_DNA"/>
</dbReference>
<dbReference type="Pfam" id="PF02265">
    <property type="entry name" value="S1-P1_nuclease"/>
    <property type="match status" value="1"/>
</dbReference>
<feature type="chain" id="PRO_5007889933" evidence="8">
    <location>
        <begin position="24"/>
        <end position="303"/>
    </location>
</feature>
<keyword evidence="3" id="KW-0479">Metal-binding</keyword>
<dbReference type="Gene3D" id="1.10.575.10">
    <property type="entry name" value="P1 Nuclease"/>
    <property type="match status" value="1"/>
</dbReference>
<dbReference type="PANTHER" id="PTHR33146">
    <property type="entry name" value="ENDONUCLEASE 4"/>
    <property type="match status" value="1"/>
</dbReference>
<dbReference type="GO" id="GO:0003676">
    <property type="term" value="F:nucleic acid binding"/>
    <property type="evidence" value="ECO:0007669"/>
    <property type="project" value="InterPro"/>
</dbReference>
<dbReference type="GO" id="GO:0006308">
    <property type="term" value="P:DNA catabolic process"/>
    <property type="evidence" value="ECO:0007669"/>
    <property type="project" value="InterPro"/>
</dbReference>
<dbReference type="SUPFAM" id="SSF48537">
    <property type="entry name" value="Phospholipase C/P1 nuclease"/>
    <property type="match status" value="1"/>
</dbReference>
<keyword evidence="6" id="KW-1015">Disulfide bond</keyword>
<evidence type="ECO:0000256" key="7">
    <source>
        <dbReference type="ARBA" id="ARBA00023180"/>
    </source>
</evidence>
<keyword evidence="2" id="KW-0540">Nuclease</keyword>
<dbReference type="GO" id="GO:0046872">
    <property type="term" value="F:metal ion binding"/>
    <property type="evidence" value="ECO:0007669"/>
    <property type="project" value="UniProtKB-KW"/>
</dbReference>
<feature type="signal peptide" evidence="8">
    <location>
        <begin position="1"/>
        <end position="23"/>
    </location>
</feature>
<evidence type="ECO:0000256" key="5">
    <source>
        <dbReference type="ARBA" id="ARBA00022801"/>
    </source>
</evidence>
<dbReference type="InterPro" id="IPR008947">
    <property type="entry name" value="PLipase_C/P1_nuclease_dom_sf"/>
</dbReference>
<dbReference type="InterPro" id="IPR003154">
    <property type="entry name" value="S1/P1nuclease"/>
</dbReference>
<evidence type="ECO:0000313" key="10">
    <source>
        <dbReference type="Proteomes" id="UP000076738"/>
    </source>
</evidence>
<comment type="similarity">
    <text evidence="1">Belongs to the nuclease type I family.</text>
</comment>
<organism evidence="9 10">
    <name type="scientific">Calocera viscosa (strain TUFC12733)</name>
    <dbReference type="NCBI Taxonomy" id="1330018"/>
    <lineage>
        <taxon>Eukaryota</taxon>
        <taxon>Fungi</taxon>
        <taxon>Dikarya</taxon>
        <taxon>Basidiomycota</taxon>
        <taxon>Agaricomycotina</taxon>
        <taxon>Dacrymycetes</taxon>
        <taxon>Dacrymycetales</taxon>
        <taxon>Dacrymycetaceae</taxon>
        <taxon>Calocera</taxon>
    </lineage>
</organism>
<evidence type="ECO:0000313" key="9">
    <source>
        <dbReference type="EMBL" id="KZO95800.1"/>
    </source>
</evidence>
<dbReference type="AlphaFoldDB" id="A0A167LL35"/>
<protein>
    <submittedName>
        <fullName evidence="9">Nuclease Le1</fullName>
    </submittedName>
</protein>
<reference evidence="9 10" key="1">
    <citation type="journal article" date="2016" name="Mol. Biol. Evol.">
        <title>Comparative Genomics of Early-Diverging Mushroom-Forming Fungi Provides Insights into the Origins of Lignocellulose Decay Capabilities.</title>
        <authorList>
            <person name="Nagy L.G."/>
            <person name="Riley R."/>
            <person name="Tritt A."/>
            <person name="Adam C."/>
            <person name="Daum C."/>
            <person name="Floudas D."/>
            <person name="Sun H."/>
            <person name="Yadav J.S."/>
            <person name="Pangilinan J."/>
            <person name="Larsson K.H."/>
            <person name="Matsuura K."/>
            <person name="Barry K."/>
            <person name="Labutti K."/>
            <person name="Kuo R."/>
            <person name="Ohm R.A."/>
            <person name="Bhattacharya S.S."/>
            <person name="Shirouzu T."/>
            <person name="Yoshinaga Y."/>
            <person name="Martin F.M."/>
            <person name="Grigoriev I.V."/>
            <person name="Hibbett D.S."/>
        </authorList>
    </citation>
    <scope>NUCLEOTIDE SEQUENCE [LARGE SCALE GENOMIC DNA]</scope>
    <source>
        <strain evidence="9 10">TUFC12733</strain>
    </source>
</reference>
<dbReference type="OrthoDB" id="441446at2759"/>
<keyword evidence="10" id="KW-1185">Reference proteome</keyword>